<dbReference type="PANTHER" id="PTHR11501">
    <property type="entry name" value="MICROTUBULE-ASSOCIATED PROTEIN"/>
    <property type="match status" value="1"/>
</dbReference>
<evidence type="ECO:0000313" key="3">
    <source>
        <dbReference type="Proteomes" id="UP001152622"/>
    </source>
</evidence>
<feature type="compositionally biased region" description="Basic and acidic residues" evidence="1">
    <location>
        <begin position="318"/>
        <end position="327"/>
    </location>
</feature>
<dbReference type="PANTHER" id="PTHR11501:SF16">
    <property type="entry name" value="MICROTUBULE-ASSOCIATED PROTEIN 4"/>
    <property type="match status" value="1"/>
</dbReference>
<accession>A0A9Q1EEE6</accession>
<feature type="compositionally biased region" description="Polar residues" evidence="1">
    <location>
        <begin position="282"/>
        <end position="295"/>
    </location>
</feature>
<feature type="compositionally biased region" description="Basic residues" evidence="1">
    <location>
        <begin position="265"/>
        <end position="274"/>
    </location>
</feature>
<dbReference type="Proteomes" id="UP001152622">
    <property type="component" value="Chromosome 19"/>
</dbReference>
<feature type="region of interest" description="Disordered" evidence="1">
    <location>
        <begin position="152"/>
        <end position="219"/>
    </location>
</feature>
<dbReference type="GO" id="GO:0043005">
    <property type="term" value="C:neuron projection"/>
    <property type="evidence" value="ECO:0007669"/>
    <property type="project" value="TreeGrafter"/>
</dbReference>
<reference evidence="2" key="1">
    <citation type="journal article" date="2023" name="Science">
        <title>Genome structures resolve the early diversification of teleost fishes.</title>
        <authorList>
            <person name="Parey E."/>
            <person name="Louis A."/>
            <person name="Montfort J."/>
            <person name="Bouchez O."/>
            <person name="Roques C."/>
            <person name="Iampietro C."/>
            <person name="Lluch J."/>
            <person name="Castinel A."/>
            <person name="Donnadieu C."/>
            <person name="Desvignes T."/>
            <person name="Floi Bucao C."/>
            <person name="Jouanno E."/>
            <person name="Wen M."/>
            <person name="Mejri S."/>
            <person name="Dirks R."/>
            <person name="Jansen H."/>
            <person name="Henkel C."/>
            <person name="Chen W.J."/>
            <person name="Zahm M."/>
            <person name="Cabau C."/>
            <person name="Klopp C."/>
            <person name="Thompson A.W."/>
            <person name="Robinson-Rechavi M."/>
            <person name="Braasch I."/>
            <person name="Lecointre G."/>
            <person name="Bobe J."/>
            <person name="Postlethwait J.H."/>
            <person name="Berthelot C."/>
            <person name="Roest Crollius H."/>
            <person name="Guiguen Y."/>
        </authorList>
    </citation>
    <scope>NUCLEOTIDE SEQUENCE</scope>
    <source>
        <strain evidence="2">WJC10195</strain>
    </source>
</reference>
<evidence type="ECO:0000256" key="1">
    <source>
        <dbReference type="SAM" id="MobiDB-lite"/>
    </source>
</evidence>
<dbReference type="GO" id="GO:0008017">
    <property type="term" value="F:microtubule binding"/>
    <property type="evidence" value="ECO:0007669"/>
    <property type="project" value="InterPro"/>
</dbReference>
<name>A0A9Q1EEE6_SYNKA</name>
<sequence length="444" mass="47307">MACLIYSERTMDLSLNDALTDGVVPQSASENLLQRDFVAALEAESFDDKVGETVGKTDYCPLMDKDGKKEGSGMMPAGQTPQNQDLQGDMWSFQTEQQVLNTDFLSGPVSMGGFPGQWGTQPMVPEMQATSLFTGFSQPGMEIMNMDVGMAPLSAERPPSMAEPQQPPSLFASEPPKLAQMPNKPNDQNPFGSPPDTTAGVPGDPWAGEGGLQTDLSFTPSDSTVISCHANEMADCSPEPLGVDECHQQSGGVGDERGSEGGGGRRQKKKKKRRQREEVYNIQESQDPQGENLSPTADYPGMEWELDEGGRIGGQGQEKQEPKENPRGVEFPPGAAPGTSRGPGCTPSRRPLVHERPVPGGAPPMTPSAHGTAPPLQGPCADTTMDTDMAPLPSDLADPPGFLQERGLVEKAIVRGGPLRFQLSARVSHKGHPCVLSPTPLPIP</sequence>
<keyword evidence="3" id="KW-1185">Reference proteome</keyword>
<organism evidence="2 3">
    <name type="scientific">Synaphobranchus kaupii</name>
    <name type="common">Kaup's arrowtooth eel</name>
    <dbReference type="NCBI Taxonomy" id="118154"/>
    <lineage>
        <taxon>Eukaryota</taxon>
        <taxon>Metazoa</taxon>
        <taxon>Chordata</taxon>
        <taxon>Craniata</taxon>
        <taxon>Vertebrata</taxon>
        <taxon>Euteleostomi</taxon>
        <taxon>Actinopterygii</taxon>
        <taxon>Neopterygii</taxon>
        <taxon>Teleostei</taxon>
        <taxon>Anguilliformes</taxon>
        <taxon>Synaphobranchidae</taxon>
        <taxon>Synaphobranchus</taxon>
    </lineage>
</organism>
<dbReference type="AlphaFoldDB" id="A0A9Q1EEE6"/>
<dbReference type="EMBL" id="JAINUF010000019">
    <property type="protein sequence ID" value="KAJ8337250.1"/>
    <property type="molecule type" value="Genomic_DNA"/>
</dbReference>
<feature type="region of interest" description="Disordered" evidence="1">
    <location>
        <begin position="238"/>
        <end position="402"/>
    </location>
</feature>
<evidence type="ECO:0000313" key="2">
    <source>
        <dbReference type="EMBL" id="KAJ8337250.1"/>
    </source>
</evidence>
<dbReference type="OrthoDB" id="9378527at2759"/>
<dbReference type="GO" id="GO:0031175">
    <property type="term" value="P:neuron projection development"/>
    <property type="evidence" value="ECO:0007669"/>
    <property type="project" value="TreeGrafter"/>
</dbReference>
<protein>
    <submittedName>
        <fullName evidence="2">Uncharacterized protein</fullName>
    </submittedName>
</protein>
<comment type="caution">
    <text evidence="2">The sequence shown here is derived from an EMBL/GenBank/DDBJ whole genome shotgun (WGS) entry which is preliminary data.</text>
</comment>
<gene>
    <name evidence="2" type="ORF">SKAU_G00384700</name>
</gene>
<dbReference type="GO" id="GO:0000226">
    <property type="term" value="P:microtubule cytoskeleton organization"/>
    <property type="evidence" value="ECO:0007669"/>
    <property type="project" value="TreeGrafter"/>
</dbReference>
<proteinExistence type="predicted"/>
<dbReference type="InterPro" id="IPR027324">
    <property type="entry name" value="MAP2/MAP4/Tau"/>
</dbReference>